<dbReference type="AlphaFoldDB" id="A0A011WL24"/>
<evidence type="ECO:0000313" key="2">
    <source>
        <dbReference type="EMBL" id="EXM37745.1"/>
    </source>
</evidence>
<evidence type="ECO:0000313" key="3">
    <source>
        <dbReference type="Proteomes" id="UP000021369"/>
    </source>
</evidence>
<name>A0A011WL24_RUMAL</name>
<evidence type="ECO:0000259" key="1">
    <source>
        <dbReference type="Pfam" id="PF00501"/>
    </source>
</evidence>
<dbReference type="InterPro" id="IPR000873">
    <property type="entry name" value="AMP-dep_synth/lig_dom"/>
</dbReference>
<organism evidence="2 3">
    <name type="scientific">Ruminococcus albus SY3</name>
    <dbReference type="NCBI Taxonomy" id="1341156"/>
    <lineage>
        <taxon>Bacteria</taxon>
        <taxon>Bacillati</taxon>
        <taxon>Bacillota</taxon>
        <taxon>Clostridia</taxon>
        <taxon>Eubacteriales</taxon>
        <taxon>Oscillospiraceae</taxon>
        <taxon>Ruminococcus</taxon>
    </lineage>
</organism>
<reference evidence="2 3" key="1">
    <citation type="submission" date="2013-06" db="EMBL/GenBank/DDBJ databases">
        <title>Rumen cellulosomics: divergent fiber-degrading strategies revealed by comparative genome-wide analysis of six Ruminococcal strains.</title>
        <authorList>
            <person name="Dassa B."/>
            <person name="Borovok I."/>
            <person name="Lamed R."/>
            <person name="Flint H."/>
            <person name="Yeoman C.J."/>
            <person name="White B."/>
            <person name="Bayer E.A."/>
        </authorList>
    </citation>
    <scope>NUCLEOTIDE SEQUENCE [LARGE SCALE GENOMIC DNA]</scope>
    <source>
        <strain evidence="2 3">SY3</strain>
    </source>
</reference>
<dbReference type="Gene3D" id="3.40.50.12780">
    <property type="entry name" value="N-terminal domain of ligase-like"/>
    <property type="match status" value="1"/>
</dbReference>
<dbReference type="EMBL" id="JEOB01000004">
    <property type="protein sequence ID" value="EXM37745.1"/>
    <property type="molecule type" value="Genomic_DNA"/>
</dbReference>
<dbReference type="SUPFAM" id="SSF56801">
    <property type="entry name" value="Acetyl-CoA synthetase-like"/>
    <property type="match status" value="1"/>
</dbReference>
<dbReference type="Proteomes" id="UP000021369">
    <property type="component" value="Unassembled WGS sequence"/>
</dbReference>
<accession>A0A011WL24</accession>
<protein>
    <submittedName>
        <fullName evidence="2">AMP-dependent synthetase</fullName>
    </submittedName>
</protein>
<gene>
    <name evidence="2" type="ORF">RASY3_15520</name>
</gene>
<dbReference type="Pfam" id="PF00501">
    <property type="entry name" value="AMP-binding"/>
    <property type="match status" value="1"/>
</dbReference>
<proteinExistence type="predicted"/>
<dbReference type="PANTHER" id="PTHR43767">
    <property type="entry name" value="LONG-CHAIN-FATTY-ACID--COA LIGASE"/>
    <property type="match status" value="1"/>
</dbReference>
<dbReference type="PATRIC" id="fig|1341156.4.peg.2703"/>
<feature type="domain" description="AMP-dependent synthetase/ligase" evidence="1">
    <location>
        <begin position="49"/>
        <end position="451"/>
    </location>
</feature>
<dbReference type="PANTHER" id="PTHR43767:SF10">
    <property type="entry name" value="SURFACTIN SYNTHASE SUBUNIT 1"/>
    <property type="match status" value="1"/>
</dbReference>
<dbReference type="InterPro" id="IPR020845">
    <property type="entry name" value="AMP-binding_CS"/>
</dbReference>
<dbReference type="RefSeq" id="WP_037289611.1">
    <property type="nucleotide sequence ID" value="NZ_JEOB01000004.1"/>
</dbReference>
<dbReference type="InterPro" id="IPR050237">
    <property type="entry name" value="ATP-dep_AMP-bd_enzyme"/>
</dbReference>
<dbReference type="OrthoDB" id="51171at2"/>
<dbReference type="PROSITE" id="PS00455">
    <property type="entry name" value="AMP_BINDING"/>
    <property type="match status" value="1"/>
</dbReference>
<comment type="caution">
    <text evidence="2">The sequence shown here is derived from an EMBL/GenBank/DDBJ whole genome shotgun (WGS) entry which is preliminary data.</text>
</comment>
<sequence length="634" mass="71558">MRTTTQINTSTIERKFPEWAKVDRVINGAKIYNMNIFDNIMTFNQDNLDGPAFDYFGRVITYGELPALREAYARGLKLAGVKEGDVVTLCMPVSVENLMMLFAVNLVKAISNNVNFLFLKNDFELYTRDKGSEVIVTLDAFLPYFVDHLADSGVRKVIVMNLDDYLPEDKKGMFLDTSEMPEQMQEVFDIGQIMECLNNLDKIKGVEFIRLEDLRQAGEESDIPLDLGPTDLDRDISYFYTSGTTGRPKCVVYKEYSMNAYVEMHAGLDTQNYVGERNFQCIPLTHMTGERVCAIMPLVRGGTLVPRPIYNKYTFARDLSETQCNCVVATASFYLMSVRQGVLSPDALSCLRRPASGGEAVNVSAVRKIDKWLKDNGCEVRYSIGGGASEEGGATLVTYFMDEATKTNETGKPLDPYIRVKLLDDEGNIITDNEVPGNLHVTSPASADRYLDNPEATAARWYFDENGTKWGITGDIAVRHADGSYTILGRGSDSCVDENGKRIFLFEIESSLDEKDPISEWEISAFKNDRGGYDVVGQIILDPDRAEPTPDLVEYICRKYKLDAVKFYNEFEIGEITAKRDYILLTHDYNGYYAPCSKNHMMVINYSENGDTVKIRVRKDHKIEINEKKTKEDN</sequence>
<dbReference type="InterPro" id="IPR042099">
    <property type="entry name" value="ANL_N_sf"/>
</dbReference>
<keyword evidence="3" id="KW-1185">Reference proteome</keyword>